<gene>
    <name evidence="8" type="ORF">PPERSA_05489</name>
</gene>
<dbReference type="OMA" id="VTSFMYH"/>
<evidence type="ECO:0008006" key="10">
    <source>
        <dbReference type="Google" id="ProtNLM"/>
    </source>
</evidence>
<keyword evidence="3" id="KW-1003">Cell membrane</keyword>
<comment type="similarity">
    <text evidence="2">Belongs to the TMEM8 family.</text>
</comment>
<dbReference type="InParanoid" id="A0A0V0QCT4"/>
<dbReference type="Proteomes" id="UP000054937">
    <property type="component" value="Unassembled WGS sequence"/>
</dbReference>
<proteinExistence type="inferred from homology"/>
<sequence>MSQNIDLQVHSKYGYTHNEKVAMAILTALTNFWQIPGCQYMWCQKRYPHFALGLFTMVTSFMYHLLDSLDVEEFFIDQGSWHRLDNLGAICCFVLLMIEFMHFKDRVKEEKLFLLGLFIIIILQEGYPWNIEFTLIPIFIFLGILLQRYLNQFKKIVKDYHPQALKRGLIYLCLAIFCFAKGLDEFIDYLRFFHGMWHTFVTFAFFYVFQIHKSKEEQIDYFSQSLLGEHIKITVI</sequence>
<comment type="subcellular location">
    <subcellularLocation>
        <location evidence="1">Cell membrane</location>
        <topology evidence="1">Multi-pass membrane protein</topology>
    </subcellularLocation>
</comment>
<feature type="transmembrane region" description="Helical" evidence="7">
    <location>
        <begin position="164"/>
        <end position="183"/>
    </location>
</feature>
<dbReference type="EMBL" id="LDAU01000198">
    <property type="protein sequence ID" value="KRW99986.1"/>
    <property type="molecule type" value="Genomic_DNA"/>
</dbReference>
<evidence type="ECO:0000256" key="2">
    <source>
        <dbReference type="ARBA" id="ARBA00005542"/>
    </source>
</evidence>
<organism evidence="8 9">
    <name type="scientific">Pseudocohnilembus persalinus</name>
    <name type="common">Ciliate</name>
    <dbReference type="NCBI Taxonomy" id="266149"/>
    <lineage>
        <taxon>Eukaryota</taxon>
        <taxon>Sar</taxon>
        <taxon>Alveolata</taxon>
        <taxon>Ciliophora</taxon>
        <taxon>Intramacronucleata</taxon>
        <taxon>Oligohymenophorea</taxon>
        <taxon>Scuticociliatia</taxon>
        <taxon>Philasterida</taxon>
        <taxon>Pseudocohnilembidae</taxon>
        <taxon>Pseudocohnilembus</taxon>
    </lineage>
</organism>
<keyword evidence="4 7" id="KW-0812">Transmembrane</keyword>
<comment type="caution">
    <text evidence="8">The sequence shown here is derived from an EMBL/GenBank/DDBJ whole genome shotgun (WGS) entry which is preliminary data.</text>
</comment>
<dbReference type="PANTHER" id="PTHR36561:SF2">
    <property type="entry name" value="HAEMOLYSIN-III RELATED"/>
    <property type="match status" value="1"/>
</dbReference>
<evidence type="ECO:0000256" key="4">
    <source>
        <dbReference type="ARBA" id="ARBA00022692"/>
    </source>
</evidence>
<dbReference type="Pfam" id="PF12036">
    <property type="entry name" value="DUF3522"/>
    <property type="match status" value="1"/>
</dbReference>
<keyword evidence="9" id="KW-1185">Reference proteome</keyword>
<keyword evidence="5 7" id="KW-1133">Transmembrane helix</keyword>
<name>A0A0V0QCT4_PSEPJ</name>
<accession>A0A0V0QCT4</accession>
<evidence type="ECO:0000256" key="3">
    <source>
        <dbReference type="ARBA" id="ARBA00022475"/>
    </source>
</evidence>
<dbReference type="OrthoDB" id="10266771at2759"/>
<reference evidence="8 9" key="1">
    <citation type="journal article" date="2015" name="Sci. Rep.">
        <title>Genome of the facultative scuticociliatosis pathogen Pseudocohnilembus persalinus provides insight into its virulence through horizontal gene transfer.</title>
        <authorList>
            <person name="Xiong J."/>
            <person name="Wang G."/>
            <person name="Cheng J."/>
            <person name="Tian M."/>
            <person name="Pan X."/>
            <person name="Warren A."/>
            <person name="Jiang C."/>
            <person name="Yuan D."/>
            <person name="Miao W."/>
        </authorList>
    </citation>
    <scope>NUCLEOTIDE SEQUENCE [LARGE SCALE GENOMIC DNA]</scope>
    <source>
        <strain evidence="8">36N120E</strain>
    </source>
</reference>
<feature type="transmembrane region" description="Helical" evidence="7">
    <location>
        <begin position="135"/>
        <end position="152"/>
    </location>
</feature>
<feature type="transmembrane region" description="Helical" evidence="7">
    <location>
        <begin position="112"/>
        <end position="129"/>
    </location>
</feature>
<dbReference type="GO" id="GO:0005886">
    <property type="term" value="C:plasma membrane"/>
    <property type="evidence" value="ECO:0007669"/>
    <property type="project" value="UniProtKB-SubCell"/>
</dbReference>
<feature type="transmembrane region" description="Helical" evidence="7">
    <location>
        <begin position="86"/>
        <end position="103"/>
    </location>
</feature>
<dbReference type="InterPro" id="IPR021910">
    <property type="entry name" value="NGX6/PGAP6/MYMK"/>
</dbReference>
<protein>
    <recommendedName>
        <fullName evidence="10">Ceramidase</fullName>
    </recommendedName>
</protein>
<dbReference type="AlphaFoldDB" id="A0A0V0QCT4"/>
<evidence type="ECO:0000313" key="8">
    <source>
        <dbReference type="EMBL" id="KRW99986.1"/>
    </source>
</evidence>
<evidence type="ECO:0000313" key="9">
    <source>
        <dbReference type="Proteomes" id="UP000054937"/>
    </source>
</evidence>
<evidence type="ECO:0000256" key="6">
    <source>
        <dbReference type="ARBA" id="ARBA00023136"/>
    </source>
</evidence>
<evidence type="ECO:0000256" key="5">
    <source>
        <dbReference type="ARBA" id="ARBA00022989"/>
    </source>
</evidence>
<feature type="transmembrane region" description="Helical" evidence="7">
    <location>
        <begin position="49"/>
        <end position="66"/>
    </location>
</feature>
<dbReference type="PANTHER" id="PTHR36561">
    <property type="entry name" value="HAEMOLYSIN-III RELATED-RELATED"/>
    <property type="match status" value="1"/>
</dbReference>
<evidence type="ECO:0000256" key="7">
    <source>
        <dbReference type="SAM" id="Phobius"/>
    </source>
</evidence>
<feature type="transmembrane region" description="Helical" evidence="7">
    <location>
        <begin position="189"/>
        <end position="209"/>
    </location>
</feature>
<evidence type="ECO:0000256" key="1">
    <source>
        <dbReference type="ARBA" id="ARBA00004651"/>
    </source>
</evidence>
<keyword evidence="6 7" id="KW-0472">Membrane</keyword>